<organism evidence="2 3">
    <name type="scientific">Lasius platythorax</name>
    <dbReference type="NCBI Taxonomy" id="488582"/>
    <lineage>
        <taxon>Eukaryota</taxon>
        <taxon>Metazoa</taxon>
        <taxon>Ecdysozoa</taxon>
        <taxon>Arthropoda</taxon>
        <taxon>Hexapoda</taxon>
        <taxon>Insecta</taxon>
        <taxon>Pterygota</taxon>
        <taxon>Neoptera</taxon>
        <taxon>Endopterygota</taxon>
        <taxon>Hymenoptera</taxon>
        <taxon>Apocrita</taxon>
        <taxon>Aculeata</taxon>
        <taxon>Formicoidea</taxon>
        <taxon>Formicidae</taxon>
        <taxon>Formicinae</taxon>
        <taxon>Lasius</taxon>
        <taxon>Lasius</taxon>
    </lineage>
</organism>
<reference evidence="2" key="1">
    <citation type="submission" date="2024-04" db="EMBL/GenBank/DDBJ databases">
        <authorList>
            <consortium name="Molecular Ecology Group"/>
        </authorList>
    </citation>
    <scope>NUCLEOTIDE SEQUENCE</scope>
</reference>
<accession>A0AAV2NHP4</accession>
<protein>
    <submittedName>
        <fullName evidence="2">Uncharacterized protein</fullName>
    </submittedName>
</protein>
<proteinExistence type="predicted"/>
<dbReference type="EMBL" id="OZ034825">
    <property type="protein sequence ID" value="CAL1679659.1"/>
    <property type="molecule type" value="Genomic_DNA"/>
</dbReference>
<sequence>MHEKPRNELATESTHPKTLKSSRAPRRGSRLGSSWLWWGGWRCGQWLRGWWGWKLRGGGCSSRSRRPLRGISLPLTHRGGGVNNSPARATTSVVSASALLFVS</sequence>
<dbReference type="AlphaFoldDB" id="A0AAV2NHP4"/>
<evidence type="ECO:0000313" key="3">
    <source>
        <dbReference type="Proteomes" id="UP001497644"/>
    </source>
</evidence>
<feature type="compositionally biased region" description="Basic residues" evidence="1">
    <location>
        <begin position="17"/>
        <end position="29"/>
    </location>
</feature>
<feature type="region of interest" description="Disordered" evidence="1">
    <location>
        <begin position="1"/>
        <end position="33"/>
    </location>
</feature>
<keyword evidence="3" id="KW-1185">Reference proteome</keyword>
<name>A0AAV2NHP4_9HYME</name>
<evidence type="ECO:0000313" key="2">
    <source>
        <dbReference type="EMBL" id="CAL1679659.1"/>
    </source>
</evidence>
<dbReference type="Proteomes" id="UP001497644">
    <property type="component" value="Chromosome 2"/>
</dbReference>
<evidence type="ECO:0000256" key="1">
    <source>
        <dbReference type="SAM" id="MobiDB-lite"/>
    </source>
</evidence>
<gene>
    <name evidence="2" type="ORF">LPLAT_LOCUS5810</name>
</gene>